<evidence type="ECO:0000256" key="1">
    <source>
        <dbReference type="ARBA" id="ARBA00004651"/>
    </source>
</evidence>
<protein>
    <recommendedName>
        <fullName evidence="12">ABC transmembrane type-1 domain-containing protein</fullName>
    </recommendedName>
</protein>
<dbReference type="PANTHER" id="PTHR32243">
    <property type="entry name" value="MALTOSE TRANSPORT SYSTEM PERMEASE-RELATED"/>
    <property type="match status" value="1"/>
</dbReference>
<dbReference type="InterPro" id="IPR050901">
    <property type="entry name" value="BP-dep_ABC_trans_perm"/>
</dbReference>
<evidence type="ECO:0000256" key="7">
    <source>
        <dbReference type="ARBA" id="ARBA00023136"/>
    </source>
</evidence>
<evidence type="ECO:0008006" key="12">
    <source>
        <dbReference type="Google" id="ProtNLM"/>
    </source>
</evidence>
<proteinExistence type="predicted"/>
<evidence type="ECO:0000313" key="10">
    <source>
        <dbReference type="EMBL" id="MEQ3539355.1"/>
    </source>
</evidence>
<dbReference type="Proteomes" id="UP001464923">
    <property type="component" value="Unassembled WGS sequence"/>
</dbReference>
<dbReference type="EMBL" id="JBEDNP010000005">
    <property type="protein sequence ID" value="MEQ3539355.1"/>
    <property type="molecule type" value="Genomic_DNA"/>
</dbReference>
<dbReference type="PROSITE" id="PS51257">
    <property type="entry name" value="PROKAR_LIPOPROTEIN"/>
    <property type="match status" value="1"/>
</dbReference>
<sequence length="133" mass="13612">MRPHRITAAVVTVLALLLAGCGAASRTPAATATLVPCEFPPPAQRVPLMGPGILTAGISMFLFAFQEYLTAAVLTDVVARTVPVFVATQLGRNLPLLQQAGAAAVLLTLPVIGFAFVAQRHLVAGLGVGSVKG</sequence>
<accession>A0ABV1JTS8</accession>
<keyword evidence="7 8" id="KW-0472">Membrane</keyword>
<dbReference type="RefSeq" id="WP_349302368.1">
    <property type="nucleotide sequence ID" value="NZ_JBEDNP010000005.1"/>
</dbReference>
<dbReference type="Gene3D" id="1.10.3720.10">
    <property type="entry name" value="MetI-like"/>
    <property type="match status" value="1"/>
</dbReference>
<keyword evidence="6 8" id="KW-1133">Transmembrane helix</keyword>
<keyword evidence="9" id="KW-0732">Signal</keyword>
<keyword evidence="3" id="KW-1003">Cell membrane</keyword>
<gene>
    <name evidence="10" type="ORF">WHI96_11015</name>
</gene>
<comment type="subcellular location">
    <subcellularLocation>
        <location evidence="1">Cell membrane</location>
        <topology evidence="1">Multi-pass membrane protein</topology>
    </subcellularLocation>
</comment>
<comment type="caution">
    <text evidence="10">The sequence shown here is derived from an EMBL/GenBank/DDBJ whole genome shotgun (WGS) entry which is preliminary data.</text>
</comment>
<evidence type="ECO:0000256" key="5">
    <source>
        <dbReference type="ARBA" id="ARBA00022692"/>
    </source>
</evidence>
<feature type="chain" id="PRO_5046238970" description="ABC transmembrane type-1 domain-containing protein" evidence="9">
    <location>
        <begin position="30"/>
        <end position="133"/>
    </location>
</feature>
<evidence type="ECO:0000256" key="9">
    <source>
        <dbReference type="SAM" id="SignalP"/>
    </source>
</evidence>
<feature type="transmembrane region" description="Helical" evidence="8">
    <location>
        <begin position="48"/>
        <end position="65"/>
    </location>
</feature>
<feature type="transmembrane region" description="Helical" evidence="8">
    <location>
        <begin position="96"/>
        <end position="117"/>
    </location>
</feature>
<organism evidence="10 11">
    <name type="scientific">Pseudonocardia tropica</name>
    <dbReference type="NCBI Taxonomy" id="681289"/>
    <lineage>
        <taxon>Bacteria</taxon>
        <taxon>Bacillati</taxon>
        <taxon>Actinomycetota</taxon>
        <taxon>Actinomycetes</taxon>
        <taxon>Pseudonocardiales</taxon>
        <taxon>Pseudonocardiaceae</taxon>
        <taxon>Pseudonocardia</taxon>
    </lineage>
</organism>
<dbReference type="InterPro" id="IPR035906">
    <property type="entry name" value="MetI-like_sf"/>
</dbReference>
<evidence type="ECO:0000313" key="11">
    <source>
        <dbReference type="Proteomes" id="UP001464923"/>
    </source>
</evidence>
<keyword evidence="4" id="KW-0762">Sugar transport</keyword>
<evidence type="ECO:0000256" key="3">
    <source>
        <dbReference type="ARBA" id="ARBA00022475"/>
    </source>
</evidence>
<keyword evidence="5 8" id="KW-0812">Transmembrane</keyword>
<evidence type="ECO:0000256" key="2">
    <source>
        <dbReference type="ARBA" id="ARBA00022448"/>
    </source>
</evidence>
<keyword evidence="2" id="KW-0813">Transport</keyword>
<evidence type="ECO:0000256" key="6">
    <source>
        <dbReference type="ARBA" id="ARBA00022989"/>
    </source>
</evidence>
<evidence type="ECO:0000256" key="8">
    <source>
        <dbReference type="SAM" id="Phobius"/>
    </source>
</evidence>
<keyword evidence="11" id="KW-1185">Reference proteome</keyword>
<reference evidence="10 11" key="1">
    <citation type="submission" date="2024-03" db="EMBL/GenBank/DDBJ databases">
        <title>Draft genome sequence of Pseudonocardia tropica JCM 19149.</title>
        <authorList>
            <person name="Butdee W."/>
            <person name="Duangmal K."/>
        </authorList>
    </citation>
    <scope>NUCLEOTIDE SEQUENCE [LARGE SCALE GENOMIC DNA]</scope>
    <source>
        <strain evidence="10 11">JCM 19149</strain>
    </source>
</reference>
<evidence type="ECO:0000256" key="4">
    <source>
        <dbReference type="ARBA" id="ARBA00022597"/>
    </source>
</evidence>
<dbReference type="SUPFAM" id="SSF161098">
    <property type="entry name" value="MetI-like"/>
    <property type="match status" value="1"/>
</dbReference>
<name>A0ABV1JTS8_9PSEU</name>
<dbReference type="PANTHER" id="PTHR32243:SF50">
    <property type="entry name" value="MALTOSE_MALTODEXTRIN TRANSPORT SYSTEM PERMEASE PROTEIN MALG"/>
    <property type="match status" value="1"/>
</dbReference>
<feature type="signal peptide" evidence="9">
    <location>
        <begin position="1"/>
        <end position="29"/>
    </location>
</feature>